<dbReference type="Gene3D" id="3.40.50.1000">
    <property type="entry name" value="HAD superfamily/HAD-like"/>
    <property type="match status" value="1"/>
</dbReference>
<evidence type="ECO:0000313" key="2">
    <source>
        <dbReference type="EnsemblPlants" id="HORVU.MOREX.r3.4HG0414500.1"/>
    </source>
</evidence>
<dbReference type="Proteomes" id="UP000011116">
    <property type="component" value="Chromosome 4H"/>
</dbReference>
<keyword evidence="1" id="KW-0472">Membrane</keyword>
<keyword evidence="1" id="KW-1133">Transmembrane helix</keyword>
<dbReference type="GO" id="GO:0005524">
    <property type="term" value="F:ATP binding"/>
    <property type="evidence" value="ECO:0007669"/>
    <property type="project" value="InterPro"/>
</dbReference>
<dbReference type="GO" id="GO:0016887">
    <property type="term" value="F:ATP hydrolysis activity"/>
    <property type="evidence" value="ECO:0007669"/>
    <property type="project" value="InterPro"/>
</dbReference>
<evidence type="ECO:0000313" key="3">
    <source>
        <dbReference type="Proteomes" id="UP000011116"/>
    </source>
</evidence>
<dbReference type="GO" id="GO:0016020">
    <property type="term" value="C:membrane"/>
    <property type="evidence" value="ECO:0007669"/>
    <property type="project" value="InterPro"/>
</dbReference>
<feature type="transmembrane region" description="Helical" evidence="1">
    <location>
        <begin position="88"/>
        <end position="107"/>
    </location>
</feature>
<reference evidence="3" key="1">
    <citation type="journal article" date="2012" name="Nature">
        <title>A physical, genetic and functional sequence assembly of the barley genome.</title>
        <authorList>
            <consortium name="The International Barley Genome Sequencing Consortium"/>
            <person name="Mayer K.F."/>
            <person name="Waugh R."/>
            <person name="Brown J.W."/>
            <person name="Schulman A."/>
            <person name="Langridge P."/>
            <person name="Platzer M."/>
            <person name="Fincher G.B."/>
            <person name="Muehlbauer G.J."/>
            <person name="Sato K."/>
            <person name="Close T.J."/>
            <person name="Wise R.P."/>
            <person name="Stein N."/>
        </authorList>
    </citation>
    <scope>NUCLEOTIDE SEQUENCE [LARGE SCALE GENOMIC DNA]</scope>
    <source>
        <strain evidence="3">cv. Morex</strain>
    </source>
</reference>
<accession>A0A8I6Y3D8</accession>
<feature type="transmembrane region" description="Helical" evidence="1">
    <location>
        <begin position="233"/>
        <end position="254"/>
    </location>
</feature>
<dbReference type="Gene3D" id="1.20.1110.10">
    <property type="entry name" value="Calcium-transporting ATPase, transmembrane domain"/>
    <property type="match status" value="1"/>
</dbReference>
<reference evidence="2" key="3">
    <citation type="submission" date="2022-01" db="UniProtKB">
        <authorList>
            <consortium name="EnsemblPlants"/>
        </authorList>
    </citation>
    <scope>IDENTIFICATION</scope>
    <source>
        <strain evidence="2">subsp. vulgare</strain>
    </source>
</reference>
<feature type="transmembrane region" description="Helical" evidence="1">
    <location>
        <begin position="61"/>
        <end position="82"/>
    </location>
</feature>
<feature type="transmembrane region" description="Helical" evidence="1">
    <location>
        <begin position="266"/>
        <end position="288"/>
    </location>
</feature>
<name>A0A8I6Y3D8_HORVV</name>
<dbReference type="Gramene" id="HORVU.MOREX.r3.4HG0414500.1">
    <property type="protein sequence ID" value="HORVU.MOREX.r3.4HG0414500.1"/>
    <property type="gene ID" value="HORVU.MOREX.r3.4HG0414500"/>
</dbReference>
<dbReference type="SUPFAM" id="SSF81665">
    <property type="entry name" value="Calcium ATPase, transmembrane domain M"/>
    <property type="match status" value="1"/>
</dbReference>
<dbReference type="InterPro" id="IPR023214">
    <property type="entry name" value="HAD_sf"/>
</dbReference>
<dbReference type="EnsemblPlants" id="HORVU.MOREX.r3.4HG0414500.1">
    <property type="protein sequence ID" value="HORVU.MOREX.r3.4HG0414500.1"/>
    <property type="gene ID" value="HORVU.MOREX.r3.4HG0414500"/>
</dbReference>
<keyword evidence="3" id="KW-1185">Reference proteome</keyword>
<dbReference type="InterPro" id="IPR001757">
    <property type="entry name" value="P_typ_ATPase"/>
</dbReference>
<organism evidence="2 3">
    <name type="scientific">Hordeum vulgare subsp. vulgare</name>
    <name type="common">Domesticated barley</name>
    <dbReference type="NCBI Taxonomy" id="112509"/>
    <lineage>
        <taxon>Eukaryota</taxon>
        <taxon>Viridiplantae</taxon>
        <taxon>Streptophyta</taxon>
        <taxon>Embryophyta</taxon>
        <taxon>Tracheophyta</taxon>
        <taxon>Spermatophyta</taxon>
        <taxon>Magnoliopsida</taxon>
        <taxon>Liliopsida</taxon>
        <taxon>Poales</taxon>
        <taxon>Poaceae</taxon>
        <taxon>BOP clade</taxon>
        <taxon>Pooideae</taxon>
        <taxon>Triticodae</taxon>
        <taxon>Triticeae</taxon>
        <taxon>Hordeinae</taxon>
        <taxon>Hordeum</taxon>
    </lineage>
</organism>
<protein>
    <submittedName>
        <fullName evidence="2">Uncharacterized protein</fullName>
    </submittedName>
</protein>
<dbReference type="PANTHER" id="PTHR42861">
    <property type="entry name" value="CALCIUM-TRANSPORTING ATPASE"/>
    <property type="match status" value="1"/>
</dbReference>
<dbReference type="InterPro" id="IPR023298">
    <property type="entry name" value="ATPase_P-typ_TM_dom_sf"/>
</dbReference>
<keyword evidence="1" id="KW-0812">Transmembrane</keyword>
<proteinExistence type="predicted"/>
<dbReference type="AlphaFoldDB" id="A0A8I6Y3D8"/>
<reference evidence="2" key="2">
    <citation type="submission" date="2020-10" db="EMBL/GenBank/DDBJ databases">
        <authorList>
            <person name="Scholz U."/>
            <person name="Mascher M."/>
            <person name="Fiebig A."/>
        </authorList>
    </citation>
    <scope>NUCLEOTIDE SEQUENCE [LARGE SCALE GENOMIC DNA]</scope>
    <source>
        <strain evidence="2">cv. Morex</strain>
    </source>
</reference>
<sequence>MVGYEFLDHDAIGESHIGISVAEATDYTKSESDLVLTQPGLLPISSAVQISREICQIMRGYTIYTVSSTVHLVGIHVILLLWNFNLSSFLALVISTFSYCTSFATLFERVELSNSPDRWRVKKIIASGVVSGSYIILSTAIFFRAATLTDFVSYKFEGRSLMGSDEETRAALFLQMSIVNQAVVLFVHSDDCCLIRCPGPVVACTFIFTQMVATHKAVYGDLDLALPKGVGCLRAGLIWLYNFAVLMTPLLICHTWRRANMTAEKLLAICIHSAIMRIASLWLLYVILDVRLQQPVCT</sequence>
<feature type="transmembrane region" description="Helical" evidence="1">
    <location>
        <begin position="128"/>
        <end position="148"/>
    </location>
</feature>
<dbReference type="SMR" id="A0A8I6Y3D8"/>
<evidence type="ECO:0000256" key="1">
    <source>
        <dbReference type="SAM" id="Phobius"/>
    </source>
</evidence>
<dbReference type="PRINTS" id="PR00120">
    <property type="entry name" value="HATPASE"/>
</dbReference>